<dbReference type="InterPro" id="IPR001296">
    <property type="entry name" value="Glyco_trans_1"/>
</dbReference>
<dbReference type="SUPFAM" id="SSF53756">
    <property type="entry name" value="UDP-Glycosyltransferase/glycogen phosphorylase"/>
    <property type="match status" value="1"/>
</dbReference>
<feature type="domain" description="Glycosyltransferase subfamily 4-like N-terminal" evidence="2">
    <location>
        <begin position="18"/>
        <end position="181"/>
    </location>
</feature>
<feature type="domain" description="Glycosyl transferase family 1" evidence="1">
    <location>
        <begin position="191"/>
        <end position="352"/>
    </location>
</feature>
<sequence length="381" mass="42846">MKVVVATHYPTQLDSPRGGVEAVSVVLADALASLPDLEVNVVALDTTVKNNRVFKLKNGVIIHRIAAPAGSMLISSISTWKKILQKFIIELSPDIVHAHDTYGLMTTNLDIPRVFTMHGFIHRDVMFSKQYFPFIRSHIWRFFETASWASHPNIIAINKYVHNRISPHTKGNIYDIENPIDKCFFNTNEGVKKDQTIFSSAVIAPRKNILSLINAFEMLLHDFPEFSLQLAGPITNHKYGEIIKKRINSNKLAGKVILLGQLNRSHIVEKLSSASIFALTSLEESAPLGISEALAVGTPVVTSDRCGMPYMIDHGQTGFLVDPLNVYDIYHKFRKLLNNKQLRKHMGTRAKNIAHKIYEPTVVAEKTRNVYLKILQSNVSR</sequence>
<dbReference type="GO" id="GO:0016757">
    <property type="term" value="F:glycosyltransferase activity"/>
    <property type="evidence" value="ECO:0007669"/>
    <property type="project" value="InterPro"/>
</dbReference>
<protein>
    <submittedName>
        <fullName evidence="3">Glycosyltransferase involved in cell wall bisynthesis</fullName>
    </submittedName>
</protein>
<gene>
    <name evidence="3" type="ORF">SAMN02745220_04035</name>
</gene>
<keyword evidence="4" id="KW-1185">Reference proteome</keyword>
<evidence type="ECO:0000313" key="4">
    <source>
        <dbReference type="Proteomes" id="UP000184603"/>
    </source>
</evidence>
<dbReference type="InterPro" id="IPR028098">
    <property type="entry name" value="Glyco_trans_4-like_N"/>
</dbReference>
<organism evidence="3 4">
    <name type="scientific">Desulfopila aestuarii DSM 18488</name>
    <dbReference type="NCBI Taxonomy" id="1121416"/>
    <lineage>
        <taxon>Bacteria</taxon>
        <taxon>Pseudomonadati</taxon>
        <taxon>Thermodesulfobacteriota</taxon>
        <taxon>Desulfobulbia</taxon>
        <taxon>Desulfobulbales</taxon>
        <taxon>Desulfocapsaceae</taxon>
        <taxon>Desulfopila</taxon>
    </lineage>
</organism>
<dbReference type="Pfam" id="PF00534">
    <property type="entry name" value="Glycos_transf_1"/>
    <property type="match status" value="1"/>
</dbReference>
<keyword evidence="3" id="KW-0808">Transferase</keyword>
<dbReference type="OrthoDB" id="9790710at2"/>
<accession>A0A1M7YFR9</accession>
<name>A0A1M7YFR9_9BACT</name>
<proteinExistence type="predicted"/>
<evidence type="ECO:0000259" key="2">
    <source>
        <dbReference type="Pfam" id="PF13439"/>
    </source>
</evidence>
<dbReference type="CDD" id="cd03801">
    <property type="entry name" value="GT4_PimA-like"/>
    <property type="match status" value="1"/>
</dbReference>
<dbReference type="AlphaFoldDB" id="A0A1M7YFR9"/>
<dbReference type="PANTHER" id="PTHR12526">
    <property type="entry name" value="GLYCOSYLTRANSFERASE"/>
    <property type="match status" value="1"/>
</dbReference>
<reference evidence="3 4" key="1">
    <citation type="submission" date="2016-12" db="EMBL/GenBank/DDBJ databases">
        <authorList>
            <person name="Song W.-J."/>
            <person name="Kurnit D.M."/>
        </authorList>
    </citation>
    <scope>NUCLEOTIDE SEQUENCE [LARGE SCALE GENOMIC DNA]</scope>
    <source>
        <strain evidence="3 4">DSM 18488</strain>
    </source>
</reference>
<evidence type="ECO:0000259" key="1">
    <source>
        <dbReference type="Pfam" id="PF00534"/>
    </source>
</evidence>
<dbReference type="Gene3D" id="3.40.50.2000">
    <property type="entry name" value="Glycogen Phosphorylase B"/>
    <property type="match status" value="2"/>
</dbReference>
<dbReference type="STRING" id="1121416.SAMN02745220_04035"/>
<evidence type="ECO:0000313" key="3">
    <source>
        <dbReference type="EMBL" id="SHO51484.1"/>
    </source>
</evidence>
<dbReference type="Pfam" id="PF13439">
    <property type="entry name" value="Glyco_transf_4"/>
    <property type="match status" value="1"/>
</dbReference>
<dbReference type="RefSeq" id="WP_073615467.1">
    <property type="nucleotide sequence ID" value="NZ_FRFE01000025.1"/>
</dbReference>
<dbReference type="Proteomes" id="UP000184603">
    <property type="component" value="Unassembled WGS sequence"/>
</dbReference>
<dbReference type="EMBL" id="FRFE01000025">
    <property type="protein sequence ID" value="SHO51484.1"/>
    <property type="molecule type" value="Genomic_DNA"/>
</dbReference>